<gene>
    <name evidence="2" type="ORF">ENO04_02975</name>
</gene>
<name>A0A7C1IFF3_9CREN</name>
<sequence>MKKITCIVVDLPRYTESYVDLENKTRVFHRCWFPDKYNALVVGVHGFVEHGGRYVSLGETLSHLNYAFCIHDLRGHGKTASDNDRGFIHEFEDFLNDLYYYIKYIKESYRGDKTFIFGHSMGGLITVYYAGYTKKLIDGIITSGAAVYLGRIPLAQKILLTTLSRIYPRKRIKLPIKAEDLTNINDVNSNYVRDSLVIKDPTVRLIVELYNASLKVWRYVNNIHVPALIMHGKKDRVVPPQASIMLYEKIPSTDKKLVLFENSKHELINDLEKEKVIEEITSWLSRHT</sequence>
<feature type="domain" description="Serine aminopeptidase S33" evidence="1">
    <location>
        <begin position="37"/>
        <end position="271"/>
    </location>
</feature>
<dbReference type="Pfam" id="PF12146">
    <property type="entry name" value="Hydrolase_4"/>
    <property type="match status" value="1"/>
</dbReference>
<dbReference type="PIRSF" id="PIRSF017388">
    <property type="entry name" value="Esterase_lipase"/>
    <property type="match status" value="1"/>
</dbReference>
<dbReference type="Gene3D" id="3.40.50.1820">
    <property type="entry name" value="alpha/beta hydrolase"/>
    <property type="match status" value="1"/>
</dbReference>
<evidence type="ECO:0000259" key="1">
    <source>
        <dbReference type="Pfam" id="PF12146"/>
    </source>
</evidence>
<dbReference type="InterPro" id="IPR022742">
    <property type="entry name" value="Hydrolase_4"/>
</dbReference>
<dbReference type="SUPFAM" id="SSF53474">
    <property type="entry name" value="alpha/beta-Hydrolases"/>
    <property type="match status" value="1"/>
</dbReference>
<dbReference type="GO" id="GO:0052689">
    <property type="term" value="F:carboxylic ester hydrolase activity"/>
    <property type="evidence" value="ECO:0007669"/>
    <property type="project" value="InterPro"/>
</dbReference>
<dbReference type="InterPro" id="IPR029058">
    <property type="entry name" value="AB_hydrolase_fold"/>
</dbReference>
<accession>A0A7C1IFF3</accession>
<organism evidence="2">
    <name type="scientific">Fervidicoccus fontis</name>
    <dbReference type="NCBI Taxonomy" id="683846"/>
    <lineage>
        <taxon>Archaea</taxon>
        <taxon>Thermoproteota</taxon>
        <taxon>Thermoprotei</taxon>
        <taxon>Fervidicoccales</taxon>
        <taxon>Fervidicoccaceae</taxon>
        <taxon>Fervidicoccus</taxon>
    </lineage>
</organism>
<comment type="caution">
    <text evidence="2">The sequence shown here is derived from an EMBL/GenBank/DDBJ whole genome shotgun (WGS) entry which is preliminary data.</text>
</comment>
<dbReference type="InterPro" id="IPR051044">
    <property type="entry name" value="MAG_DAG_Lipase"/>
</dbReference>
<reference evidence="2" key="1">
    <citation type="journal article" date="2020" name="mSystems">
        <title>Genome- and Community-Level Interaction Insights into Carbon Utilization and Element Cycling Functions of Hydrothermarchaeota in Hydrothermal Sediment.</title>
        <authorList>
            <person name="Zhou Z."/>
            <person name="Liu Y."/>
            <person name="Xu W."/>
            <person name="Pan J."/>
            <person name="Luo Z.H."/>
            <person name="Li M."/>
        </authorList>
    </citation>
    <scope>NUCLEOTIDE SEQUENCE [LARGE SCALE GENOMIC DNA]</scope>
    <source>
        <strain evidence="2">SpSt-123</strain>
    </source>
</reference>
<dbReference type="InterPro" id="IPR000073">
    <property type="entry name" value="AB_hydrolase_1"/>
</dbReference>
<dbReference type="EMBL" id="DSDY01000097">
    <property type="protein sequence ID" value="HDS10571.1"/>
    <property type="molecule type" value="Genomic_DNA"/>
</dbReference>
<proteinExistence type="predicted"/>
<protein>
    <submittedName>
        <fullName evidence="2">Alpha/beta hydrolase</fullName>
    </submittedName>
</protein>
<keyword evidence="2" id="KW-0378">Hydrolase</keyword>
<dbReference type="AlphaFoldDB" id="A0A7C1IFF3"/>
<evidence type="ECO:0000313" key="2">
    <source>
        <dbReference type="EMBL" id="HDS10571.1"/>
    </source>
</evidence>
<dbReference type="InterPro" id="IPR012354">
    <property type="entry name" value="Esterase_lipase"/>
</dbReference>
<dbReference type="PRINTS" id="PR00111">
    <property type="entry name" value="ABHYDROLASE"/>
</dbReference>
<dbReference type="PANTHER" id="PTHR11614">
    <property type="entry name" value="PHOSPHOLIPASE-RELATED"/>
    <property type="match status" value="1"/>
</dbReference>